<dbReference type="PANTHER" id="PTHR35807:SF1">
    <property type="entry name" value="TRANSCRIPTIONAL REGULATOR REDD"/>
    <property type="match status" value="1"/>
</dbReference>
<dbReference type="Gene3D" id="3.40.50.300">
    <property type="entry name" value="P-loop containing nucleotide triphosphate hydrolases"/>
    <property type="match status" value="1"/>
</dbReference>
<evidence type="ECO:0000313" key="7">
    <source>
        <dbReference type="EMBL" id="RSM78153.1"/>
    </source>
</evidence>
<comment type="caution">
    <text evidence="7">The sequence shown here is derived from an EMBL/GenBank/DDBJ whole genome shotgun (WGS) entry which is preliminary data.</text>
</comment>
<dbReference type="GO" id="GO:0003677">
    <property type="term" value="F:DNA binding"/>
    <property type="evidence" value="ECO:0007669"/>
    <property type="project" value="UniProtKB-KW"/>
</dbReference>
<dbReference type="SMART" id="SM01043">
    <property type="entry name" value="BTAD"/>
    <property type="match status" value="1"/>
</dbReference>
<dbReference type="RefSeq" id="WP_051794998.1">
    <property type="nucleotide sequence ID" value="NZ_QHKI01000037.1"/>
</dbReference>
<dbReference type="SUPFAM" id="SSF48452">
    <property type="entry name" value="TPR-like"/>
    <property type="match status" value="1"/>
</dbReference>
<dbReference type="InterPro" id="IPR027417">
    <property type="entry name" value="P-loop_NTPase"/>
</dbReference>
<evidence type="ECO:0000256" key="2">
    <source>
        <dbReference type="ARBA" id="ARBA00023015"/>
    </source>
</evidence>
<reference evidence="7 8" key="1">
    <citation type="submission" date="2018-05" db="EMBL/GenBank/DDBJ databases">
        <title>Evolution of GPA BGCs.</title>
        <authorList>
            <person name="Waglechner N."/>
            <person name="Wright G.D."/>
        </authorList>
    </citation>
    <scope>NUCLEOTIDE SEQUENCE [LARGE SCALE GENOMIC DNA]</scope>
    <source>
        <strain evidence="7 8">A82846</strain>
    </source>
</reference>
<dbReference type="CDD" id="cd15831">
    <property type="entry name" value="BTAD"/>
    <property type="match status" value="1"/>
</dbReference>
<comment type="similarity">
    <text evidence="1">Belongs to the AfsR/DnrI/RedD regulatory family.</text>
</comment>
<evidence type="ECO:0000256" key="4">
    <source>
        <dbReference type="ARBA" id="ARBA00023163"/>
    </source>
</evidence>
<keyword evidence="3" id="KW-0238">DNA-binding</keyword>
<sequence>MSGANPVGSVIECRTFGMFSVLVDGVTADLGGRKQRLLLALLVCRANSVVPVRDLIDTVWGGRPPRTAQKNVQVYISKLRRIFGDRLGHAGHGYRLRIGPAECDLLSFEQAARLGRQLLRDGDTAAAAGLIGQAVAVWHEPLAEFGDEPSLAAELGRWHELFLTALEDWAELAVESGDHQAALDQLAGHVRPNALRERLGAAWIRALAAAGRIQEALVHYEFVRRTLADELGVDPSPALAEVHSLLLNGSARAARPWGRTQQAPGNQLPRALPDFVGRTAEVDQVTGNLTVHTGHKVVVVSGPVGSGKSTFAVHVAHLVRDSYPDGQLLLDLANPDGGAKPAALVLEELLDMIGLGGSTQKLARWRSWIARRKLLLVLANAMHEDMVRALLPGSGASAVIAAARSRLSGLESVLRIRLTPLTEAESRELLGRIIGPGRILANRDAVRRILDYCEGSPLVVRIVGAKLAALRHITLAGYADRLHATERVLDELTAGESALRTRHDACYSSLSNLQRAAYHRLATLPPPPFEHDRLVAAMADLPASAEQALESLLECNLLVAPDSEVTAHGAYYDMPAFGYWHCREVSPEVIRRDAAGNP</sequence>
<feature type="domain" description="Bacterial transcriptional activator" evidence="6">
    <location>
        <begin position="103"/>
        <end position="247"/>
    </location>
</feature>
<dbReference type="AlphaFoldDB" id="A0A428Z0U8"/>
<dbReference type="GO" id="GO:0043531">
    <property type="term" value="F:ADP binding"/>
    <property type="evidence" value="ECO:0007669"/>
    <property type="project" value="InterPro"/>
</dbReference>
<dbReference type="Pfam" id="PF03704">
    <property type="entry name" value="BTAD"/>
    <property type="match status" value="1"/>
</dbReference>
<dbReference type="PRINTS" id="PR00364">
    <property type="entry name" value="DISEASERSIST"/>
</dbReference>
<dbReference type="Proteomes" id="UP000287547">
    <property type="component" value="Unassembled WGS sequence"/>
</dbReference>
<dbReference type="InterPro" id="IPR001867">
    <property type="entry name" value="OmpR/PhoB-type_DNA-bd"/>
</dbReference>
<dbReference type="Gene3D" id="1.10.10.10">
    <property type="entry name" value="Winged helix-like DNA-binding domain superfamily/Winged helix DNA-binding domain"/>
    <property type="match status" value="1"/>
</dbReference>
<dbReference type="InterPro" id="IPR051677">
    <property type="entry name" value="AfsR-DnrI-RedD_regulator"/>
</dbReference>
<accession>A0A428Z0U8</accession>
<dbReference type="SUPFAM" id="SSF46894">
    <property type="entry name" value="C-terminal effector domain of the bipartite response regulators"/>
    <property type="match status" value="1"/>
</dbReference>
<keyword evidence="4" id="KW-0804">Transcription</keyword>
<evidence type="ECO:0000313" key="8">
    <source>
        <dbReference type="Proteomes" id="UP000287547"/>
    </source>
</evidence>
<evidence type="ECO:0000256" key="3">
    <source>
        <dbReference type="ARBA" id="ARBA00023125"/>
    </source>
</evidence>
<dbReference type="PANTHER" id="PTHR35807">
    <property type="entry name" value="TRANSCRIPTIONAL REGULATOR REDD-RELATED"/>
    <property type="match status" value="1"/>
</dbReference>
<dbReference type="InterPro" id="IPR036388">
    <property type="entry name" value="WH-like_DNA-bd_sf"/>
</dbReference>
<dbReference type="OrthoDB" id="4336084at2"/>
<name>A0A428Z0U8_KIBAR</name>
<evidence type="ECO:0000259" key="6">
    <source>
        <dbReference type="SMART" id="SM01043"/>
    </source>
</evidence>
<gene>
    <name evidence="7" type="ORF">DMH04_33880</name>
</gene>
<dbReference type="EMBL" id="QHKI01000037">
    <property type="protein sequence ID" value="RSM78153.1"/>
    <property type="molecule type" value="Genomic_DNA"/>
</dbReference>
<dbReference type="GO" id="GO:0006355">
    <property type="term" value="P:regulation of DNA-templated transcription"/>
    <property type="evidence" value="ECO:0007669"/>
    <property type="project" value="InterPro"/>
</dbReference>
<dbReference type="InterPro" id="IPR005158">
    <property type="entry name" value="BTAD"/>
</dbReference>
<proteinExistence type="inferred from homology"/>
<dbReference type="Pfam" id="PF00486">
    <property type="entry name" value="Trans_reg_C"/>
    <property type="match status" value="1"/>
</dbReference>
<keyword evidence="2" id="KW-0805">Transcription regulation</keyword>
<organism evidence="7 8">
    <name type="scientific">Kibdelosporangium aridum</name>
    <dbReference type="NCBI Taxonomy" id="2030"/>
    <lineage>
        <taxon>Bacteria</taxon>
        <taxon>Bacillati</taxon>
        <taxon>Actinomycetota</taxon>
        <taxon>Actinomycetes</taxon>
        <taxon>Pseudonocardiales</taxon>
        <taxon>Pseudonocardiaceae</taxon>
        <taxon>Kibdelosporangium</taxon>
    </lineage>
</organism>
<dbReference type="GO" id="GO:0000160">
    <property type="term" value="P:phosphorelay signal transduction system"/>
    <property type="evidence" value="ECO:0007669"/>
    <property type="project" value="InterPro"/>
</dbReference>
<dbReference type="SMART" id="SM00862">
    <property type="entry name" value="Trans_reg_C"/>
    <property type="match status" value="1"/>
</dbReference>
<protein>
    <submittedName>
        <fullName evidence="7">AfsR family transcriptional regulator</fullName>
    </submittedName>
</protein>
<dbReference type="SUPFAM" id="SSF52540">
    <property type="entry name" value="P-loop containing nucleoside triphosphate hydrolases"/>
    <property type="match status" value="1"/>
</dbReference>
<evidence type="ECO:0000256" key="1">
    <source>
        <dbReference type="ARBA" id="ARBA00005820"/>
    </source>
</evidence>
<dbReference type="InterPro" id="IPR016032">
    <property type="entry name" value="Sig_transdc_resp-reg_C-effctor"/>
</dbReference>
<dbReference type="Gene3D" id="1.25.40.10">
    <property type="entry name" value="Tetratricopeptide repeat domain"/>
    <property type="match status" value="1"/>
</dbReference>
<feature type="domain" description="OmpR/PhoB-type" evidence="5">
    <location>
        <begin position="25"/>
        <end position="96"/>
    </location>
</feature>
<dbReference type="InterPro" id="IPR011990">
    <property type="entry name" value="TPR-like_helical_dom_sf"/>
</dbReference>
<evidence type="ECO:0000259" key="5">
    <source>
        <dbReference type="SMART" id="SM00862"/>
    </source>
</evidence>